<keyword evidence="6" id="KW-0408">Iron</keyword>
<feature type="compositionally biased region" description="Low complexity" evidence="8">
    <location>
        <begin position="249"/>
        <end position="262"/>
    </location>
</feature>
<dbReference type="OrthoDB" id="568248at2759"/>
<dbReference type="PRINTS" id="PR00603">
    <property type="entry name" value="CYTOCHROMEC1"/>
</dbReference>
<dbReference type="PANTHER" id="PTHR35698:SF2">
    <property type="entry name" value="DNA-BINDING PROTEIN RHL1"/>
    <property type="match status" value="1"/>
</dbReference>
<dbReference type="EMBL" id="CM017880">
    <property type="protein sequence ID" value="KAG1361206.1"/>
    <property type="molecule type" value="Genomic_DNA"/>
</dbReference>
<keyword evidence="9" id="KW-0238">DNA-binding</keyword>
<evidence type="ECO:0000256" key="1">
    <source>
        <dbReference type="ARBA" id="ARBA00004370"/>
    </source>
</evidence>
<protein>
    <submittedName>
        <fullName evidence="9">Putative DNA-binding protein RHL1</fullName>
    </submittedName>
</protein>
<dbReference type="Proteomes" id="UP000797356">
    <property type="component" value="Chromosome 9"/>
</dbReference>
<keyword evidence="10" id="KW-1185">Reference proteome</keyword>
<dbReference type="GO" id="GO:0016020">
    <property type="term" value="C:membrane"/>
    <property type="evidence" value="ECO:0007669"/>
    <property type="project" value="UniProtKB-SubCell"/>
</dbReference>
<evidence type="ECO:0000256" key="8">
    <source>
        <dbReference type="SAM" id="MobiDB-lite"/>
    </source>
</evidence>
<keyword evidence="2" id="KW-0349">Heme</keyword>
<dbReference type="InterPro" id="IPR036909">
    <property type="entry name" value="Cyt_c-like_dom_sf"/>
</dbReference>
<evidence type="ECO:0000313" key="9">
    <source>
        <dbReference type="EMBL" id="KAG1361206.1"/>
    </source>
</evidence>
<proteinExistence type="predicted"/>
<dbReference type="GO" id="GO:0009055">
    <property type="term" value="F:electron transfer activity"/>
    <property type="evidence" value="ECO:0007669"/>
    <property type="project" value="InterPro"/>
</dbReference>
<feature type="compositionally biased region" description="Basic and acidic residues" evidence="8">
    <location>
        <begin position="1"/>
        <end position="10"/>
    </location>
</feature>
<feature type="compositionally biased region" description="Basic and acidic residues" evidence="8">
    <location>
        <begin position="333"/>
        <end position="348"/>
    </location>
</feature>
<dbReference type="Gene3D" id="1.10.760.10">
    <property type="entry name" value="Cytochrome c-like domain"/>
    <property type="match status" value="1"/>
</dbReference>
<reference evidence="9" key="1">
    <citation type="journal article" date="2017" name="Gigascience">
        <title>The genome draft of coconut (Cocos nucifera).</title>
        <authorList>
            <person name="Xiao Y."/>
            <person name="Xu P."/>
            <person name="Fan H."/>
            <person name="Baudouin L."/>
            <person name="Xia W."/>
            <person name="Bocs S."/>
            <person name="Xu J."/>
            <person name="Li Q."/>
            <person name="Guo A."/>
            <person name="Zhou L."/>
            <person name="Li J."/>
            <person name="Wu Y."/>
            <person name="Ma Z."/>
            <person name="Armero A."/>
            <person name="Issali A.E."/>
            <person name="Liu N."/>
            <person name="Peng M."/>
            <person name="Yang Y."/>
        </authorList>
    </citation>
    <scope>NUCLEOTIDE SEQUENCE</scope>
    <source>
        <tissue evidence="9">Spear leaf of Hainan Tall coconut</tissue>
    </source>
</reference>
<keyword evidence="3" id="KW-0812">Transmembrane</keyword>
<feature type="region of interest" description="Disordered" evidence="8">
    <location>
        <begin position="692"/>
        <end position="721"/>
    </location>
</feature>
<name>A0A8K0IKN0_COCNU</name>
<dbReference type="InterPro" id="IPR038859">
    <property type="entry name" value="RHL1"/>
</dbReference>
<dbReference type="GO" id="GO:0046872">
    <property type="term" value="F:metal ion binding"/>
    <property type="evidence" value="ECO:0007669"/>
    <property type="project" value="UniProtKB-KW"/>
</dbReference>
<organism evidence="9 10">
    <name type="scientific">Cocos nucifera</name>
    <name type="common">Coconut palm</name>
    <dbReference type="NCBI Taxonomy" id="13894"/>
    <lineage>
        <taxon>Eukaryota</taxon>
        <taxon>Viridiplantae</taxon>
        <taxon>Streptophyta</taxon>
        <taxon>Embryophyta</taxon>
        <taxon>Tracheophyta</taxon>
        <taxon>Spermatophyta</taxon>
        <taxon>Magnoliopsida</taxon>
        <taxon>Liliopsida</taxon>
        <taxon>Arecaceae</taxon>
        <taxon>Arecoideae</taxon>
        <taxon>Cocoseae</taxon>
        <taxon>Attaleinae</taxon>
        <taxon>Cocos</taxon>
    </lineage>
</organism>
<dbReference type="InterPro" id="IPR002326">
    <property type="entry name" value="Cyt_c1"/>
</dbReference>
<comment type="subcellular location">
    <subcellularLocation>
        <location evidence="1">Membrane</location>
    </subcellularLocation>
</comment>
<feature type="region of interest" description="Disordered" evidence="8">
    <location>
        <begin position="179"/>
        <end position="361"/>
    </location>
</feature>
<dbReference type="GO" id="GO:0003677">
    <property type="term" value="F:DNA binding"/>
    <property type="evidence" value="ECO:0007669"/>
    <property type="project" value="UniProtKB-KW"/>
</dbReference>
<keyword evidence="4" id="KW-0479">Metal-binding</keyword>
<evidence type="ECO:0000256" key="3">
    <source>
        <dbReference type="ARBA" id="ARBA00022692"/>
    </source>
</evidence>
<evidence type="ECO:0000256" key="2">
    <source>
        <dbReference type="ARBA" id="ARBA00022617"/>
    </source>
</evidence>
<dbReference type="Pfam" id="PF02167">
    <property type="entry name" value="Cytochrom_C1"/>
    <property type="match status" value="1"/>
</dbReference>
<reference evidence="9" key="2">
    <citation type="submission" date="2019-07" db="EMBL/GenBank/DDBJ databases">
        <authorList>
            <person name="Yang Y."/>
            <person name="Bocs S."/>
            <person name="Baudouin L."/>
        </authorList>
    </citation>
    <scope>NUCLEOTIDE SEQUENCE</scope>
    <source>
        <tissue evidence="9">Spear leaf of Hainan Tall coconut</tissue>
    </source>
</reference>
<dbReference type="GO" id="GO:0042023">
    <property type="term" value="P:DNA endoreduplication"/>
    <property type="evidence" value="ECO:0007669"/>
    <property type="project" value="InterPro"/>
</dbReference>
<comment type="caution">
    <text evidence="9">The sequence shown here is derived from an EMBL/GenBank/DDBJ whole genome shotgun (WGS) entry which is preliminary data.</text>
</comment>
<evidence type="ECO:0000256" key="7">
    <source>
        <dbReference type="ARBA" id="ARBA00023136"/>
    </source>
</evidence>
<gene>
    <name evidence="9" type="ORF">COCNU_09G006690</name>
</gene>
<keyword evidence="7" id="KW-0472">Membrane</keyword>
<evidence type="ECO:0000313" key="10">
    <source>
        <dbReference type="Proteomes" id="UP000797356"/>
    </source>
</evidence>
<sequence length="739" mass="81393">MRKKSEKEENSQPADPETEEKKRLRSLAFSKKLLRRDPSKPSAPLEPSKSVLKLQGRDVVKRGQRKSRYLFSFPGLLAPLSGGRVGELADLGTKNPILYLEFPQGRMKLFGTHVYPKSKYLTLQLTKSSKGVVCEDTFDSLIVFSDAWWIGRKGENPEELKHEFPKNLSEGKHAADCDFKGGAGATVEESSGGNKPGKDYVEPLSPDTDMEGDMPEDSHFKLEESTKNLAEATPVRQSARTAGKKLSYAESSSGDDSIASDAEVPEMTSEKINIETEDSVPATSTILPPEDDFLEKKIDPMQETEESSSSMKRRKKNLSNKRGTLVQATLFGKVEDKKSKPSVEDSARPEGPTGKRQRKQKAEAVQSSKLSLCNCLIVKNTGTGTVRVQKKSKFAVKLSEFCFFRMTVMKTGPCNEMKWTWKSTDNLYSRCHTIFDGVLMWTIAERKFSFLCRLVVMKLSSLSIKHAALLLGWAPPPPTGSARLGADPSLPEGSGGFLDASPWIPIEVRHWCIEEYKASTNFEEEIIEASTVAFIQWASRFGMGGVRKSHPIWALNASFSTAPPLLASFQLQHEEAVGSAGMKALRALAIVGVGVCGILSFATIASADKAEHGLPPPSYPWPHQGILGSYDHASVVTKYNNMFVLLVIQYLRFQDPVGVAYTEEETKAMAAEIEVADGPNDEDEMFTHPGRLSDRLPQPNPNEQAARFANGGANPPYPSLITKVRRNGQNCACPSHQLP</sequence>
<evidence type="ECO:0000256" key="5">
    <source>
        <dbReference type="ARBA" id="ARBA00022989"/>
    </source>
</evidence>
<accession>A0A8K0IKN0</accession>
<dbReference type="AlphaFoldDB" id="A0A8K0IKN0"/>
<evidence type="ECO:0000256" key="4">
    <source>
        <dbReference type="ARBA" id="ARBA00022723"/>
    </source>
</evidence>
<feature type="region of interest" description="Disordered" evidence="8">
    <location>
        <begin position="1"/>
        <end position="49"/>
    </location>
</feature>
<keyword evidence="5" id="KW-1133">Transmembrane helix</keyword>
<feature type="compositionally biased region" description="Basic and acidic residues" evidence="8">
    <location>
        <begin position="216"/>
        <end position="226"/>
    </location>
</feature>
<dbReference type="PANTHER" id="PTHR35698">
    <property type="entry name" value="DNA-BINDING PROTEIN RHL1"/>
    <property type="match status" value="1"/>
</dbReference>
<dbReference type="SUPFAM" id="SSF46626">
    <property type="entry name" value="Cytochrome c"/>
    <property type="match status" value="1"/>
</dbReference>
<evidence type="ECO:0000256" key="6">
    <source>
        <dbReference type="ARBA" id="ARBA00023004"/>
    </source>
</evidence>
<dbReference type="GO" id="GO:0020037">
    <property type="term" value="F:heme binding"/>
    <property type="evidence" value="ECO:0007669"/>
    <property type="project" value="InterPro"/>
</dbReference>